<reference evidence="2" key="1">
    <citation type="submission" date="2019-09" db="EMBL/GenBank/DDBJ databases">
        <title>Characterisation of the sponge microbiome using genome-centric metagenomics.</title>
        <authorList>
            <person name="Engelberts J.P."/>
            <person name="Robbins S.J."/>
            <person name="De Goeij J.M."/>
            <person name="Aranda M."/>
            <person name="Bell S.C."/>
            <person name="Webster N.S."/>
        </authorList>
    </citation>
    <scope>NUCLEOTIDE SEQUENCE</scope>
    <source>
        <strain evidence="2">SB0675_bin_29</strain>
    </source>
</reference>
<dbReference type="PANTHER" id="PTHR43649">
    <property type="entry name" value="ARABINOSE-BINDING PROTEIN-RELATED"/>
    <property type="match status" value="1"/>
</dbReference>
<dbReference type="InterPro" id="IPR006059">
    <property type="entry name" value="SBP"/>
</dbReference>
<evidence type="ECO:0000313" key="2">
    <source>
        <dbReference type="EMBL" id="MYH63822.1"/>
    </source>
</evidence>
<feature type="chain" id="PRO_5025456112" evidence="1">
    <location>
        <begin position="31"/>
        <end position="453"/>
    </location>
</feature>
<organism evidence="2">
    <name type="scientific">Caldilineaceae bacterium SB0675_bin_29</name>
    <dbReference type="NCBI Taxonomy" id="2605266"/>
    <lineage>
        <taxon>Bacteria</taxon>
        <taxon>Bacillati</taxon>
        <taxon>Chloroflexota</taxon>
        <taxon>Caldilineae</taxon>
        <taxon>Caldilineales</taxon>
        <taxon>Caldilineaceae</taxon>
    </lineage>
</organism>
<dbReference type="SUPFAM" id="SSF53850">
    <property type="entry name" value="Periplasmic binding protein-like II"/>
    <property type="match status" value="1"/>
</dbReference>
<dbReference type="Gene3D" id="3.40.190.10">
    <property type="entry name" value="Periplasmic binding protein-like II"/>
    <property type="match status" value="1"/>
</dbReference>
<dbReference type="PANTHER" id="PTHR43649:SF12">
    <property type="entry name" value="DIACETYLCHITOBIOSE BINDING PROTEIN DASA"/>
    <property type="match status" value="1"/>
</dbReference>
<sequence>MTKANARLSRRDFVRWSGMAAGAATLAACAAPVAPAGGDAASGPSEDMEVIVEAWAHWEQGLGWIQNSMDNYGFSEENPHITWNPVVAPFAEIHDKMLAACASGVGVPDVMRVEQGRMSAFFKGEEICFIDLTERIGDRMDDLVLGSAVDYWSWKGKVYGIGNEVNACSLAYRKGVFDEIGIETPFETWDDLMEAGVVLKEAKDMAVISWHDLHDGDFQIMLFAAGGEVFDENGDFGGINDLGKQILEFQRMTIHDLGIAIAAPVTGDSTWSPPIYWEAFRQDQIACTLGAPWHNGKLGREDKIGPGQENEWRLQRIPAGFGANGPTATHGGTSVSIPKQAQHPEEAWQIIEHSHLTEAVLQDSIERGIWPSYIPVLDDPVLNEPYDYYEGQVIGELYKDLALQMPRIFQSPWAPEFHTAINNFVITPVLQDSADIDAAFAELEPELERIKSL</sequence>
<dbReference type="InterPro" id="IPR050490">
    <property type="entry name" value="Bact_solute-bd_prot1"/>
</dbReference>
<dbReference type="Pfam" id="PF01547">
    <property type="entry name" value="SBP_bac_1"/>
    <property type="match status" value="1"/>
</dbReference>
<feature type="signal peptide" evidence="1">
    <location>
        <begin position="1"/>
        <end position="30"/>
    </location>
</feature>
<dbReference type="AlphaFoldDB" id="A0A6B1G1U8"/>
<keyword evidence="1" id="KW-0732">Signal</keyword>
<proteinExistence type="predicted"/>
<dbReference type="EMBL" id="VYDA01000685">
    <property type="protein sequence ID" value="MYH63822.1"/>
    <property type="molecule type" value="Genomic_DNA"/>
</dbReference>
<gene>
    <name evidence="2" type="ORF">F4148_19435</name>
</gene>
<evidence type="ECO:0000256" key="1">
    <source>
        <dbReference type="SAM" id="SignalP"/>
    </source>
</evidence>
<dbReference type="InterPro" id="IPR006311">
    <property type="entry name" value="TAT_signal"/>
</dbReference>
<comment type="caution">
    <text evidence="2">The sequence shown here is derived from an EMBL/GenBank/DDBJ whole genome shotgun (WGS) entry which is preliminary data.</text>
</comment>
<protein>
    <submittedName>
        <fullName evidence="2">Extracellular solute-binding protein</fullName>
    </submittedName>
</protein>
<name>A0A6B1G1U8_9CHLR</name>
<dbReference type="PROSITE" id="PS51318">
    <property type="entry name" value="TAT"/>
    <property type="match status" value="1"/>
</dbReference>
<accession>A0A6B1G1U8</accession>
<dbReference type="PROSITE" id="PS51257">
    <property type="entry name" value="PROKAR_LIPOPROTEIN"/>
    <property type="match status" value="1"/>
</dbReference>